<evidence type="ECO:0000259" key="1">
    <source>
        <dbReference type="Pfam" id="PF22783"/>
    </source>
</evidence>
<dbReference type="RefSeq" id="WP_107717352.1">
    <property type="nucleotide sequence ID" value="NZ_CP028472.1"/>
</dbReference>
<proteinExistence type="predicted"/>
<dbReference type="EMBL" id="CP028472">
    <property type="protein sequence ID" value="AVW89678.1"/>
    <property type="molecule type" value="Genomic_DNA"/>
</dbReference>
<dbReference type="NCBIfam" id="NF033677">
    <property type="entry name" value="biofilm_BapA_N"/>
    <property type="match status" value="1"/>
</dbReference>
<dbReference type="InterPro" id="IPR048051">
    <property type="entry name" value="BapA-like_prefix-like"/>
</dbReference>
<dbReference type="Proteomes" id="UP000241447">
    <property type="component" value="Plasmid pCBLh4a"/>
</dbReference>
<gene>
    <name evidence="2" type="ORF">DA792_00230</name>
</gene>
<geneLocation type="plasmid" evidence="3">
    <name>pcblh4a</name>
</geneLocation>
<dbReference type="KEGG" id="cbak:DA792_00230"/>
<dbReference type="OrthoDB" id="7877469at2"/>
<keyword evidence="2" id="KW-0614">Plasmid</keyword>
<evidence type="ECO:0000313" key="2">
    <source>
        <dbReference type="EMBL" id="AVW89678.1"/>
    </source>
</evidence>
<name>A0A2R4LXS7_9RHOB</name>
<dbReference type="AlphaFoldDB" id="A0A2R4LXS7"/>
<organism evidence="2 3">
    <name type="scientific">Celeribacter baekdonensis</name>
    <dbReference type="NCBI Taxonomy" id="875171"/>
    <lineage>
        <taxon>Bacteria</taxon>
        <taxon>Pseudomonadati</taxon>
        <taxon>Pseudomonadota</taxon>
        <taxon>Alphaproteobacteria</taxon>
        <taxon>Rhodobacterales</taxon>
        <taxon>Roseobacteraceae</taxon>
        <taxon>Celeribacter</taxon>
    </lineage>
</organism>
<evidence type="ECO:0000313" key="3">
    <source>
        <dbReference type="Proteomes" id="UP000241447"/>
    </source>
</evidence>
<feature type="domain" description="Biofilm-associated protein BapA-like prefix-like" evidence="1">
    <location>
        <begin position="14"/>
        <end position="66"/>
    </location>
</feature>
<sequence length="152" mass="15773">MAMSGLVAGDAVDVQVNVNRESISRYVKSNSDLVVELVNGDSIRVSNFYDAAGNGDAHRLILADGTFSGVEGAFGEDAAVAGLGSGFTLDEVGAGLAALAGLGAAALSGDLPLTRPRSQSRHLSRNQSQRQNLPLKAVCWIPFLPMMVCLAL</sequence>
<reference evidence="2 3" key="1">
    <citation type="submission" date="2018-03" db="EMBL/GenBank/DDBJ databases">
        <title>The Complete Genome of Celeribacter baekdonensis strain LH4, a Thiosulfate-Oxidizing Alphaproteobacterium Isolated from Gulf of Mexico Continental Slope Sediments.</title>
        <authorList>
            <person name="Flood B.E."/>
            <person name="Bailey J.V."/>
            <person name="Leprich D."/>
        </authorList>
    </citation>
    <scope>NUCLEOTIDE SEQUENCE [LARGE SCALE GENOMIC DNA]</scope>
    <source>
        <strain evidence="2 3">LH4</strain>
        <plasmid evidence="3">Plasmid pcblh4a</plasmid>
    </source>
</reference>
<accession>A0A2R4LXS7</accession>
<protein>
    <recommendedName>
        <fullName evidence="1">Biofilm-associated protein BapA-like prefix-like domain-containing protein</fullName>
    </recommendedName>
</protein>
<dbReference type="Pfam" id="PF22783">
    <property type="entry name" value="BapA_N"/>
    <property type="match status" value="1"/>
</dbReference>